<dbReference type="EMBL" id="JAWWNJ010000159">
    <property type="protein sequence ID" value="KAK6980532.1"/>
    <property type="molecule type" value="Genomic_DNA"/>
</dbReference>
<organism evidence="1 2">
    <name type="scientific">Favolaschia claudopus</name>
    <dbReference type="NCBI Taxonomy" id="2862362"/>
    <lineage>
        <taxon>Eukaryota</taxon>
        <taxon>Fungi</taxon>
        <taxon>Dikarya</taxon>
        <taxon>Basidiomycota</taxon>
        <taxon>Agaricomycotina</taxon>
        <taxon>Agaricomycetes</taxon>
        <taxon>Agaricomycetidae</taxon>
        <taxon>Agaricales</taxon>
        <taxon>Marasmiineae</taxon>
        <taxon>Mycenaceae</taxon>
        <taxon>Favolaschia</taxon>
    </lineage>
</organism>
<gene>
    <name evidence="1" type="ORF">R3P38DRAFT_2809214</name>
</gene>
<keyword evidence="2" id="KW-1185">Reference proteome</keyword>
<protein>
    <submittedName>
        <fullName evidence="1">Uncharacterized protein</fullName>
    </submittedName>
</protein>
<sequence>MTAGCEGFDGSAILYRTVRADDMLRDLVANRIQVANKSPKQVDQNSGRRLAGDQCLLLKLAQQITANLQAEKAVAQERLDPYTYPVLSIPNEIMSRFLFIRGHRPPAA</sequence>
<evidence type="ECO:0000313" key="2">
    <source>
        <dbReference type="Proteomes" id="UP001362999"/>
    </source>
</evidence>
<comment type="caution">
    <text evidence="1">The sequence shown here is derived from an EMBL/GenBank/DDBJ whole genome shotgun (WGS) entry which is preliminary data.</text>
</comment>
<evidence type="ECO:0000313" key="1">
    <source>
        <dbReference type="EMBL" id="KAK6980532.1"/>
    </source>
</evidence>
<name>A0AAV9ZDL5_9AGAR</name>
<dbReference type="Proteomes" id="UP001362999">
    <property type="component" value="Unassembled WGS sequence"/>
</dbReference>
<reference evidence="1 2" key="1">
    <citation type="journal article" date="2024" name="J Genomics">
        <title>Draft genome sequencing and assembly of Favolaschia claudopus CIRM-BRFM 2984 isolated from oak limbs.</title>
        <authorList>
            <person name="Navarro D."/>
            <person name="Drula E."/>
            <person name="Chaduli D."/>
            <person name="Cazenave R."/>
            <person name="Ahrendt S."/>
            <person name="Wang J."/>
            <person name="Lipzen A."/>
            <person name="Daum C."/>
            <person name="Barry K."/>
            <person name="Grigoriev I.V."/>
            <person name="Favel A."/>
            <person name="Rosso M.N."/>
            <person name="Martin F."/>
        </authorList>
    </citation>
    <scope>NUCLEOTIDE SEQUENCE [LARGE SCALE GENOMIC DNA]</scope>
    <source>
        <strain evidence="1 2">CIRM-BRFM 2984</strain>
    </source>
</reference>
<proteinExistence type="predicted"/>
<accession>A0AAV9ZDL5</accession>
<dbReference type="AlphaFoldDB" id="A0AAV9ZDL5"/>